<dbReference type="GO" id="GO:0016757">
    <property type="term" value="F:glycosyltransferase activity"/>
    <property type="evidence" value="ECO:0007669"/>
    <property type="project" value="InterPro"/>
</dbReference>
<dbReference type="Pfam" id="PF00534">
    <property type="entry name" value="Glycos_transf_1"/>
    <property type="match status" value="1"/>
</dbReference>
<dbReference type="SUPFAM" id="SSF53756">
    <property type="entry name" value="UDP-Glycosyltransferase/glycogen phosphorylase"/>
    <property type="match status" value="1"/>
</dbReference>
<comment type="caution">
    <text evidence="2">The sequence shown here is derived from an EMBL/GenBank/DDBJ whole genome shotgun (WGS) entry which is preliminary data.</text>
</comment>
<dbReference type="InterPro" id="IPR008928">
    <property type="entry name" value="6-hairpin_glycosidase_sf"/>
</dbReference>
<dbReference type="InterPro" id="IPR001296">
    <property type="entry name" value="Glyco_trans_1"/>
</dbReference>
<gene>
    <name evidence="2" type="ORF">BC748_0536</name>
</gene>
<evidence type="ECO:0000313" key="3">
    <source>
        <dbReference type="Proteomes" id="UP000295260"/>
    </source>
</evidence>
<name>A0A4R6QDM2_9FLAO</name>
<dbReference type="OrthoDB" id="9765330at2"/>
<reference evidence="2 3" key="1">
    <citation type="submission" date="2019-03" db="EMBL/GenBank/DDBJ databases">
        <title>Genomic Encyclopedia of Archaeal and Bacterial Type Strains, Phase II (KMG-II): from individual species to whole genera.</title>
        <authorList>
            <person name="Goeker M."/>
        </authorList>
    </citation>
    <scope>NUCLEOTIDE SEQUENCE [LARGE SCALE GENOMIC DNA]</scope>
    <source>
        <strain evidence="2 3">DSM 25687</strain>
    </source>
</reference>
<dbReference type="GO" id="GO:0005975">
    <property type="term" value="P:carbohydrate metabolic process"/>
    <property type="evidence" value="ECO:0007669"/>
    <property type="project" value="InterPro"/>
</dbReference>
<accession>A0A4R6QDM2</accession>
<sequence length="773" mass="88164">MKNNIQAENLPEIVLITSYPPRECGIATYSQDLVFAIKNKFEKTFKLSICALEYENEKQFYPKEVKYILETDNEVSYKETATKINNNELIQIVVIQHEFGLFRTNETDFIAFLNLLNKPIIVAFHTVLPKPNEELRKLVKSIEKVAKSIIVMTKSSAKILIADYDLDAAKIEIIPHGTHLVEHTDKDILKEKYNLLGRKVLATFGLLSSGKCIETTINALRIIVKRYPDVLFLVIGKTHPNVVKQENESYREQLIARIEELNLQRNVQFINQYLPLPILLEYLQLTDIYLFTSKDRNQAVSGTFSYALSCGCPIISTPIPHAVEILQNETGIIIDFENPKQLARKVIDLLENDALCNSISANGIHKLAPTAWENSAIAHTLLFESISERNLNLAYKIPEVNLNHVKKLTTEFGMIQFSNINKPDAESGYTLDDNARALVAMCQQFEISKDANDLTYISLYFNFIKKCLHKEGYFLNYLCIDKKFTNQNNETNLSDSNGRAIWALGYLISNREILPDTLIEDAIKTMQLALTNVLKIHSPRAMAFIIKGIYYSNKTHKTTDNLNITKHLADKLVQMYKHETTEDWRWFESYLTYGNSILPEAMLCAYLTLGTPKYGEIAILSFDFLLSKTFTEDSIKVVSNKGWLQNNTQNNEEVIGGEQPIDVAYTIMALSKFYDTFLDESYLDKMSIAFNWFLGKNHLNKIIYNPCTGGCYDGLEEDYINLNQGAESTVSYLMARLTIGNYFKTNQKLVPKMPAIAKKKPIPTNKKSQTITI</sequence>
<feature type="domain" description="Glycosyl transferase family 1" evidence="1">
    <location>
        <begin position="186"/>
        <end position="364"/>
    </location>
</feature>
<dbReference type="EMBL" id="SNXR01000011">
    <property type="protein sequence ID" value="TDP60934.1"/>
    <property type="molecule type" value="Genomic_DNA"/>
</dbReference>
<dbReference type="PANTHER" id="PTHR12526">
    <property type="entry name" value="GLYCOSYLTRANSFERASE"/>
    <property type="match status" value="1"/>
</dbReference>
<keyword evidence="2" id="KW-0808">Transferase</keyword>
<dbReference type="Proteomes" id="UP000295260">
    <property type="component" value="Unassembled WGS sequence"/>
</dbReference>
<evidence type="ECO:0000313" key="2">
    <source>
        <dbReference type="EMBL" id="TDP60934.1"/>
    </source>
</evidence>
<evidence type="ECO:0000259" key="1">
    <source>
        <dbReference type="Pfam" id="PF00534"/>
    </source>
</evidence>
<dbReference type="PANTHER" id="PTHR12526:SF572">
    <property type="entry name" value="BLL5144 PROTEIN"/>
    <property type="match status" value="1"/>
</dbReference>
<dbReference type="SUPFAM" id="SSF48208">
    <property type="entry name" value="Six-hairpin glycosidases"/>
    <property type="match status" value="1"/>
</dbReference>
<keyword evidence="3" id="KW-1185">Reference proteome</keyword>
<dbReference type="RefSeq" id="WP_133531892.1">
    <property type="nucleotide sequence ID" value="NZ_SNXR01000011.1"/>
</dbReference>
<proteinExistence type="predicted"/>
<protein>
    <submittedName>
        <fullName evidence="2">Glycosyltransferase involved in cell wall biosynthesis</fullName>
    </submittedName>
</protein>
<dbReference type="AlphaFoldDB" id="A0A4R6QDM2"/>
<dbReference type="Gene3D" id="3.40.50.2000">
    <property type="entry name" value="Glycogen Phosphorylase B"/>
    <property type="match status" value="2"/>
</dbReference>
<organism evidence="2 3">
    <name type="scientific">Flavobacterium dankookense</name>
    <dbReference type="NCBI Taxonomy" id="706186"/>
    <lineage>
        <taxon>Bacteria</taxon>
        <taxon>Pseudomonadati</taxon>
        <taxon>Bacteroidota</taxon>
        <taxon>Flavobacteriia</taxon>
        <taxon>Flavobacteriales</taxon>
        <taxon>Flavobacteriaceae</taxon>
        <taxon>Flavobacterium</taxon>
    </lineage>
</organism>